<evidence type="ECO:0000256" key="3">
    <source>
        <dbReference type="ARBA" id="ARBA00022448"/>
    </source>
</evidence>
<dbReference type="Proteomes" id="UP000001307">
    <property type="component" value="Unassembled WGS sequence"/>
</dbReference>
<evidence type="ECO:0008006" key="13">
    <source>
        <dbReference type="Google" id="ProtNLM"/>
    </source>
</evidence>
<evidence type="ECO:0000256" key="6">
    <source>
        <dbReference type="ARBA" id="ARBA00022989"/>
    </source>
</evidence>
<evidence type="ECO:0000256" key="5">
    <source>
        <dbReference type="ARBA" id="ARBA00022781"/>
    </source>
</evidence>
<dbReference type="PANTHER" id="PTHR12263">
    <property type="entry name" value="VACUOLAR ATP SYNTHASE SUBUNIT H"/>
    <property type="match status" value="1"/>
</dbReference>
<dbReference type="InParanoid" id="E4XQX5"/>
<dbReference type="EMBL" id="FN654334">
    <property type="protein sequence ID" value="CBY32121.1"/>
    <property type="molecule type" value="Genomic_DNA"/>
</dbReference>
<keyword evidence="7" id="KW-0406">Ion transport</keyword>
<dbReference type="EMBL" id="FN653110">
    <property type="protein sequence ID" value="CBY12211.1"/>
    <property type="molecule type" value="Genomic_DNA"/>
</dbReference>
<keyword evidence="6 9" id="KW-1133">Transmembrane helix</keyword>
<evidence type="ECO:0000313" key="10">
    <source>
        <dbReference type="EMBL" id="CBY12211.1"/>
    </source>
</evidence>
<dbReference type="GO" id="GO:0012505">
    <property type="term" value="C:endomembrane system"/>
    <property type="evidence" value="ECO:0007669"/>
    <property type="project" value="UniProtKB-SubCell"/>
</dbReference>
<keyword evidence="12" id="KW-1185">Reference proteome</keyword>
<dbReference type="AlphaFoldDB" id="E4XQX5"/>
<dbReference type="Proteomes" id="UP000011014">
    <property type="component" value="Unassembled WGS sequence"/>
</dbReference>
<evidence type="ECO:0000256" key="9">
    <source>
        <dbReference type="SAM" id="Phobius"/>
    </source>
</evidence>
<reference evidence="10" key="1">
    <citation type="journal article" date="2010" name="Science">
        <title>Plasticity of animal genome architecture unmasked by rapid evolution of a pelagic tunicate.</title>
        <authorList>
            <person name="Denoeud F."/>
            <person name="Henriet S."/>
            <person name="Mungpakdee S."/>
            <person name="Aury J.M."/>
            <person name="Da Silva C."/>
            <person name="Brinkmann H."/>
            <person name="Mikhaleva J."/>
            <person name="Olsen L.C."/>
            <person name="Jubin C."/>
            <person name="Canestro C."/>
            <person name="Bouquet J.M."/>
            <person name="Danks G."/>
            <person name="Poulain J."/>
            <person name="Campsteijn C."/>
            <person name="Adamski M."/>
            <person name="Cross I."/>
            <person name="Yadetie F."/>
            <person name="Muffato M."/>
            <person name="Louis A."/>
            <person name="Butcher S."/>
            <person name="Tsagkogeorga G."/>
            <person name="Konrad A."/>
            <person name="Singh S."/>
            <person name="Jensen M.F."/>
            <person name="Cong E.H."/>
            <person name="Eikeseth-Otteraa H."/>
            <person name="Noel B."/>
            <person name="Anthouard V."/>
            <person name="Porcel B.M."/>
            <person name="Kachouri-Lafond R."/>
            <person name="Nishino A."/>
            <person name="Ugolini M."/>
            <person name="Chourrout P."/>
            <person name="Nishida H."/>
            <person name="Aasland R."/>
            <person name="Huzurbazar S."/>
            <person name="Westhof E."/>
            <person name="Delsuc F."/>
            <person name="Lehrach H."/>
            <person name="Reinhardt R."/>
            <person name="Weissenbach J."/>
            <person name="Roy S.W."/>
            <person name="Artiguenave F."/>
            <person name="Postlethwait J.H."/>
            <person name="Manak J.R."/>
            <person name="Thompson E.M."/>
            <person name="Jaillon O."/>
            <person name="Du Pasquier L."/>
            <person name="Boudinot P."/>
            <person name="Liberles D.A."/>
            <person name="Volff J.N."/>
            <person name="Philippe H."/>
            <person name="Lenhard B."/>
            <person name="Roest Crollius H."/>
            <person name="Wincker P."/>
            <person name="Chourrout D."/>
        </authorList>
    </citation>
    <scope>NUCLEOTIDE SEQUENCE [LARGE SCALE GENOMIC DNA]</scope>
</reference>
<evidence type="ECO:0000256" key="1">
    <source>
        <dbReference type="ARBA" id="ARBA00004127"/>
    </source>
</evidence>
<evidence type="ECO:0000256" key="4">
    <source>
        <dbReference type="ARBA" id="ARBA00022692"/>
    </source>
</evidence>
<keyword evidence="5" id="KW-0375">Hydrogen ion transport</keyword>
<dbReference type="InterPro" id="IPR008389">
    <property type="entry name" value="ATPase_V0-cplx_e1/e2_su"/>
</dbReference>
<evidence type="ECO:0000313" key="12">
    <source>
        <dbReference type="Proteomes" id="UP000001307"/>
    </source>
</evidence>
<dbReference type="Pfam" id="PF05493">
    <property type="entry name" value="ATP_synt_H"/>
    <property type="match status" value="1"/>
</dbReference>
<evidence type="ECO:0000256" key="7">
    <source>
        <dbReference type="ARBA" id="ARBA00023065"/>
    </source>
</evidence>
<evidence type="ECO:0000256" key="2">
    <source>
        <dbReference type="ARBA" id="ARBA00008328"/>
    </source>
</evidence>
<evidence type="ECO:0000313" key="11">
    <source>
        <dbReference type="EMBL" id="CBY32121.1"/>
    </source>
</evidence>
<protein>
    <recommendedName>
        <fullName evidence="13">V-type proton ATPase subunit</fullName>
    </recommendedName>
</protein>
<gene>
    <name evidence="10" type="ORF">GSOID_T00018089001</name>
    <name evidence="11" type="ORF">GSOID_T00029420001</name>
</gene>
<sequence length="85" mass="9825">MGSNLAPLDIFGIITGVWALIAIVGNLLVRSSWESSEVYRVCITMTCFCCWLHWLLCWMHQYQPLMGPTLSKEMVEIVSWSWENK</sequence>
<proteinExistence type="inferred from homology"/>
<dbReference type="PANTHER" id="PTHR12263:SF0">
    <property type="entry name" value="V-TYPE PROTON ATPASE SUBUNIT"/>
    <property type="match status" value="1"/>
</dbReference>
<accession>E4XQX5</accession>
<keyword evidence="8 9" id="KW-0472">Membrane</keyword>
<dbReference type="GO" id="GO:0033179">
    <property type="term" value="C:proton-transporting V-type ATPase, V0 domain"/>
    <property type="evidence" value="ECO:0007669"/>
    <property type="project" value="InterPro"/>
</dbReference>
<feature type="transmembrane region" description="Helical" evidence="9">
    <location>
        <begin position="41"/>
        <end position="61"/>
    </location>
</feature>
<comment type="similarity">
    <text evidence="2">Belongs to the V-ATPase e1/e2 subunit family.</text>
</comment>
<name>E4XQX5_OIKDI</name>
<keyword evidence="3" id="KW-0813">Transport</keyword>
<comment type="subcellular location">
    <subcellularLocation>
        <location evidence="1">Endomembrane system</location>
        <topology evidence="1">Multi-pass membrane protein</topology>
    </subcellularLocation>
</comment>
<evidence type="ECO:0000256" key="8">
    <source>
        <dbReference type="ARBA" id="ARBA00023136"/>
    </source>
</evidence>
<keyword evidence="4 9" id="KW-0812">Transmembrane</keyword>
<dbReference type="OrthoDB" id="1508846at2759"/>
<dbReference type="GO" id="GO:0046961">
    <property type="term" value="F:proton-transporting ATPase activity, rotational mechanism"/>
    <property type="evidence" value="ECO:0007669"/>
    <property type="project" value="InterPro"/>
</dbReference>
<feature type="transmembrane region" description="Helical" evidence="9">
    <location>
        <begin position="6"/>
        <end position="29"/>
    </location>
</feature>
<organism evidence="10">
    <name type="scientific">Oikopleura dioica</name>
    <name type="common">Tunicate</name>
    <dbReference type="NCBI Taxonomy" id="34765"/>
    <lineage>
        <taxon>Eukaryota</taxon>
        <taxon>Metazoa</taxon>
        <taxon>Chordata</taxon>
        <taxon>Tunicata</taxon>
        <taxon>Appendicularia</taxon>
        <taxon>Copelata</taxon>
        <taxon>Oikopleuridae</taxon>
        <taxon>Oikopleura</taxon>
    </lineage>
</organism>